<dbReference type="InParanoid" id="A0A1Q3BPK4"/>
<proteinExistence type="predicted"/>
<evidence type="ECO:0000313" key="3">
    <source>
        <dbReference type="Proteomes" id="UP000187406"/>
    </source>
</evidence>
<protein>
    <submittedName>
        <fullName evidence="2">UBN2 domain-containing protein</fullName>
    </submittedName>
</protein>
<keyword evidence="3" id="KW-1185">Reference proteome</keyword>
<dbReference type="Pfam" id="PF14223">
    <property type="entry name" value="Retrotran_gag_2"/>
    <property type="match status" value="1"/>
</dbReference>
<dbReference type="OrthoDB" id="1912561at2759"/>
<dbReference type="PANTHER" id="PTHR47481:SF31">
    <property type="entry name" value="OS01G0873500 PROTEIN"/>
    <property type="match status" value="1"/>
</dbReference>
<accession>A0A1Q3BPK4</accession>
<feature type="compositionally biased region" description="Low complexity" evidence="1">
    <location>
        <begin position="121"/>
        <end position="132"/>
    </location>
</feature>
<gene>
    <name evidence="2" type="ORF">CFOL_v3_13134</name>
</gene>
<dbReference type="AlphaFoldDB" id="A0A1Q3BPK4"/>
<reference evidence="3" key="1">
    <citation type="submission" date="2016-04" db="EMBL/GenBank/DDBJ databases">
        <title>Cephalotus genome sequencing.</title>
        <authorList>
            <person name="Fukushima K."/>
            <person name="Hasebe M."/>
            <person name="Fang X."/>
        </authorList>
    </citation>
    <scope>NUCLEOTIDE SEQUENCE [LARGE SCALE GENOMIC DNA]</scope>
    <source>
        <strain evidence="3">cv. St1</strain>
    </source>
</reference>
<sequence length="219" mass="24365">MQLRLSLHSLKKGAYSMTTYLLKTKSISGELALASRPVSDDDMVLYILGGLSSEYAAFVTSVITRDTTISVADLHGLLLNEEIRCQSSISDLITATANMALTSRSSENRKQYRGRGHGRQSSSSSHINSSSNKITKLNNQAKTRMEDPDFCSQCHHSNNHFHEPYQESQTYYQNQVPPQAHLANHFAAPHYPIQAQHALTQPSRVHPSLSQYSPDAFSD</sequence>
<name>A0A1Q3BPK4_CEPFO</name>
<feature type="region of interest" description="Disordered" evidence="1">
    <location>
        <begin position="104"/>
        <end position="132"/>
    </location>
</feature>
<dbReference type="Proteomes" id="UP000187406">
    <property type="component" value="Unassembled WGS sequence"/>
</dbReference>
<evidence type="ECO:0000313" key="2">
    <source>
        <dbReference type="EMBL" id="GAV69633.1"/>
    </source>
</evidence>
<evidence type="ECO:0000256" key="1">
    <source>
        <dbReference type="SAM" id="MobiDB-lite"/>
    </source>
</evidence>
<dbReference type="PANTHER" id="PTHR47481">
    <property type="match status" value="1"/>
</dbReference>
<organism evidence="2 3">
    <name type="scientific">Cephalotus follicularis</name>
    <name type="common">Albany pitcher plant</name>
    <dbReference type="NCBI Taxonomy" id="3775"/>
    <lineage>
        <taxon>Eukaryota</taxon>
        <taxon>Viridiplantae</taxon>
        <taxon>Streptophyta</taxon>
        <taxon>Embryophyta</taxon>
        <taxon>Tracheophyta</taxon>
        <taxon>Spermatophyta</taxon>
        <taxon>Magnoliopsida</taxon>
        <taxon>eudicotyledons</taxon>
        <taxon>Gunneridae</taxon>
        <taxon>Pentapetalae</taxon>
        <taxon>rosids</taxon>
        <taxon>fabids</taxon>
        <taxon>Oxalidales</taxon>
        <taxon>Cephalotaceae</taxon>
        <taxon>Cephalotus</taxon>
    </lineage>
</organism>
<dbReference type="EMBL" id="BDDD01000737">
    <property type="protein sequence ID" value="GAV69633.1"/>
    <property type="molecule type" value="Genomic_DNA"/>
</dbReference>
<comment type="caution">
    <text evidence="2">The sequence shown here is derived from an EMBL/GenBank/DDBJ whole genome shotgun (WGS) entry which is preliminary data.</text>
</comment>